<keyword evidence="1" id="KW-0805">Transcription regulation</keyword>
<dbReference type="InterPro" id="IPR050109">
    <property type="entry name" value="HTH-type_TetR-like_transc_reg"/>
</dbReference>
<accession>A0A101S0U1</accession>
<dbReference type="GO" id="GO:0000976">
    <property type="term" value="F:transcription cis-regulatory region binding"/>
    <property type="evidence" value="ECO:0007669"/>
    <property type="project" value="TreeGrafter"/>
</dbReference>
<dbReference type="PROSITE" id="PS50977">
    <property type="entry name" value="HTH_TETR_2"/>
    <property type="match status" value="1"/>
</dbReference>
<evidence type="ECO:0000313" key="6">
    <source>
        <dbReference type="EMBL" id="KUN65228.1"/>
    </source>
</evidence>
<feature type="domain" description="HTH tetR-type" evidence="5">
    <location>
        <begin position="16"/>
        <end position="76"/>
    </location>
</feature>
<protein>
    <submittedName>
        <fullName evidence="6">TetR family transcriptional regulator</fullName>
    </submittedName>
</protein>
<sequence length="216" mass="23297">MSTSAPSTNRFERRRAETRRALVRAARQILAETGDTSASIQAIAERADVGFGSFYNHFDSKADLFDAAVVDAMEEFGQNFDERLAGIEDPAELVAGGFRLSALMADSHPELMQVLRRRGLGHIHSDNGLVRRAVRDIEAGLASGRFSPVDPVVALTALGGTLLSLVEMRFARPDLDGDKAAVNLAEMVLRMLGVPPDDAHEVARRPLPAPTPAQPA</sequence>
<dbReference type="InterPro" id="IPR001647">
    <property type="entry name" value="HTH_TetR"/>
</dbReference>
<comment type="caution">
    <text evidence="6">The sequence shown here is derived from an EMBL/GenBank/DDBJ whole genome shotgun (WGS) entry which is preliminary data.</text>
</comment>
<dbReference type="PANTHER" id="PTHR30055">
    <property type="entry name" value="HTH-TYPE TRANSCRIPTIONAL REGULATOR RUTR"/>
    <property type="match status" value="1"/>
</dbReference>
<dbReference type="InterPro" id="IPR009057">
    <property type="entry name" value="Homeodomain-like_sf"/>
</dbReference>
<name>A0A101S0U1_9ACTN</name>
<evidence type="ECO:0000256" key="4">
    <source>
        <dbReference type="PROSITE-ProRule" id="PRU00335"/>
    </source>
</evidence>
<dbReference type="Pfam" id="PF00440">
    <property type="entry name" value="TetR_N"/>
    <property type="match status" value="1"/>
</dbReference>
<dbReference type="AlphaFoldDB" id="A0A101S0U1"/>
<evidence type="ECO:0000259" key="5">
    <source>
        <dbReference type="PROSITE" id="PS50977"/>
    </source>
</evidence>
<evidence type="ECO:0000256" key="1">
    <source>
        <dbReference type="ARBA" id="ARBA00023015"/>
    </source>
</evidence>
<dbReference type="PRINTS" id="PR00455">
    <property type="entry name" value="HTHTETR"/>
</dbReference>
<organism evidence="6 7">
    <name type="scientific">Streptomyces griseorubiginosus</name>
    <dbReference type="NCBI Taxonomy" id="67304"/>
    <lineage>
        <taxon>Bacteria</taxon>
        <taxon>Bacillati</taxon>
        <taxon>Actinomycetota</taxon>
        <taxon>Actinomycetes</taxon>
        <taxon>Kitasatosporales</taxon>
        <taxon>Streptomycetaceae</taxon>
        <taxon>Streptomyces</taxon>
    </lineage>
</organism>
<dbReference type="SUPFAM" id="SSF48498">
    <property type="entry name" value="Tetracyclin repressor-like, C-terminal domain"/>
    <property type="match status" value="1"/>
</dbReference>
<feature type="DNA-binding region" description="H-T-H motif" evidence="4">
    <location>
        <begin position="39"/>
        <end position="58"/>
    </location>
</feature>
<dbReference type="Proteomes" id="UP000054375">
    <property type="component" value="Unassembled WGS sequence"/>
</dbReference>
<gene>
    <name evidence="6" type="ORF">AQJ54_20525</name>
</gene>
<evidence type="ECO:0000313" key="7">
    <source>
        <dbReference type="Proteomes" id="UP000054375"/>
    </source>
</evidence>
<keyword evidence="2 4" id="KW-0238">DNA-binding</keyword>
<dbReference type="Gene3D" id="1.10.357.10">
    <property type="entry name" value="Tetracycline Repressor, domain 2"/>
    <property type="match status" value="1"/>
</dbReference>
<accession>A0A117PL97</accession>
<dbReference type="Pfam" id="PF21306">
    <property type="entry name" value="TetR_C_40"/>
    <property type="match status" value="1"/>
</dbReference>
<keyword evidence="7" id="KW-1185">Reference proteome</keyword>
<dbReference type="EMBL" id="LMWV01000017">
    <property type="protein sequence ID" value="KUN65228.1"/>
    <property type="molecule type" value="Genomic_DNA"/>
</dbReference>
<dbReference type="InterPro" id="IPR049513">
    <property type="entry name" value="TetR_C_40"/>
</dbReference>
<keyword evidence="3" id="KW-0804">Transcription</keyword>
<dbReference type="GO" id="GO:0003700">
    <property type="term" value="F:DNA-binding transcription factor activity"/>
    <property type="evidence" value="ECO:0007669"/>
    <property type="project" value="TreeGrafter"/>
</dbReference>
<dbReference type="InterPro" id="IPR036271">
    <property type="entry name" value="Tet_transcr_reg_TetR-rel_C_sf"/>
</dbReference>
<dbReference type="SUPFAM" id="SSF46689">
    <property type="entry name" value="Homeodomain-like"/>
    <property type="match status" value="1"/>
</dbReference>
<evidence type="ECO:0000256" key="3">
    <source>
        <dbReference type="ARBA" id="ARBA00023163"/>
    </source>
</evidence>
<dbReference type="RefSeq" id="WP_062019868.1">
    <property type="nucleotide sequence ID" value="NZ_JBEPAT010000040.1"/>
</dbReference>
<evidence type="ECO:0000256" key="2">
    <source>
        <dbReference type="ARBA" id="ARBA00023125"/>
    </source>
</evidence>
<dbReference type="PANTHER" id="PTHR30055:SF234">
    <property type="entry name" value="HTH-TYPE TRANSCRIPTIONAL REGULATOR BETI"/>
    <property type="match status" value="1"/>
</dbReference>
<proteinExistence type="predicted"/>
<reference evidence="6 7" key="1">
    <citation type="submission" date="2015-10" db="EMBL/GenBank/DDBJ databases">
        <title>Draft genome sequence of Streptomyces griseorubiginosus DSM 40469, type strain for the species Streptomyces griseorubiginosus.</title>
        <authorList>
            <person name="Ruckert C."/>
            <person name="Winkler A."/>
            <person name="Kalinowski J."/>
            <person name="Kampfer P."/>
            <person name="Glaeser S."/>
        </authorList>
    </citation>
    <scope>NUCLEOTIDE SEQUENCE [LARGE SCALE GENOMIC DNA]</scope>
    <source>
        <strain evidence="6 7">DSM 40469</strain>
    </source>
</reference>